<dbReference type="AlphaFoldDB" id="A0A0R3NEU6"/>
<protein>
    <submittedName>
        <fullName evidence="1">Uncharacterized protein</fullName>
    </submittedName>
</protein>
<name>A0A0R3NEU6_9BRAD</name>
<evidence type="ECO:0000313" key="1">
    <source>
        <dbReference type="EMBL" id="KRR28150.1"/>
    </source>
</evidence>
<accession>A0A0R3NEU6</accession>
<dbReference type="RefSeq" id="WP_057856047.1">
    <property type="nucleotide sequence ID" value="NZ_LLYB01000030.1"/>
</dbReference>
<dbReference type="OrthoDB" id="2960996at2"/>
<reference evidence="1 2" key="1">
    <citation type="submission" date="2014-03" db="EMBL/GenBank/DDBJ databases">
        <title>Bradyrhizobium valentinum sp. nov., isolated from effective nodules of Lupinus mariae-josephae, a lupine endemic of basic-lime soils in Eastern Spain.</title>
        <authorList>
            <person name="Duran D."/>
            <person name="Rey L."/>
            <person name="Navarro A."/>
            <person name="Busquets A."/>
            <person name="Imperial J."/>
            <person name="Ruiz-Argueso T."/>
        </authorList>
    </citation>
    <scope>NUCLEOTIDE SEQUENCE [LARGE SCALE GENOMIC DNA]</scope>
    <source>
        <strain evidence="1 2">CCBAU 23086</strain>
    </source>
</reference>
<comment type="caution">
    <text evidence="1">The sequence shown here is derived from an EMBL/GenBank/DDBJ whole genome shotgun (WGS) entry which is preliminary data.</text>
</comment>
<dbReference type="EMBL" id="LLYB01000030">
    <property type="protein sequence ID" value="KRR28150.1"/>
    <property type="molecule type" value="Genomic_DNA"/>
</dbReference>
<dbReference type="Proteomes" id="UP000051660">
    <property type="component" value="Unassembled WGS sequence"/>
</dbReference>
<proteinExistence type="predicted"/>
<organism evidence="1 2">
    <name type="scientific">Bradyrhizobium lablabi</name>
    <dbReference type="NCBI Taxonomy" id="722472"/>
    <lineage>
        <taxon>Bacteria</taxon>
        <taxon>Pseudomonadati</taxon>
        <taxon>Pseudomonadota</taxon>
        <taxon>Alphaproteobacteria</taxon>
        <taxon>Hyphomicrobiales</taxon>
        <taxon>Nitrobacteraceae</taxon>
        <taxon>Bradyrhizobium</taxon>
    </lineage>
</organism>
<gene>
    <name evidence="1" type="ORF">CQ14_38425</name>
</gene>
<evidence type="ECO:0000313" key="2">
    <source>
        <dbReference type="Proteomes" id="UP000051660"/>
    </source>
</evidence>
<sequence>MINWKEISDGDQWELFTRDFLSELGFVIEIGPGRGADAGRDILVSEQLKGRVQSKKFSWLVSCKHFATSEKAVGPDQETNITDRLKHHSAKGFLGVYSTMPSSSLINRLQEYLDRGDIEAYEIFDAKKIEAHFASAGMSKLALRYFPISYGRLRPIQQILGTKVEILCDVCGADILARSVLETARANIVWECN</sequence>